<dbReference type="InterPro" id="IPR006612">
    <property type="entry name" value="THAP_Znf"/>
</dbReference>
<accession>A0AAV4CVF1</accession>
<dbReference type="PANTHER" id="PTHR46927:SF3">
    <property type="entry name" value="THAP-TYPE DOMAIN-CONTAINING PROTEIN"/>
    <property type="match status" value="1"/>
</dbReference>
<keyword evidence="3" id="KW-0862">Zinc</keyword>
<feature type="domain" description="THAP-type" evidence="7">
    <location>
        <begin position="1"/>
        <end position="85"/>
    </location>
</feature>
<evidence type="ECO:0000256" key="2">
    <source>
        <dbReference type="ARBA" id="ARBA00022771"/>
    </source>
</evidence>
<dbReference type="Pfam" id="PF05485">
    <property type="entry name" value="THAP"/>
    <property type="match status" value="1"/>
</dbReference>
<evidence type="ECO:0000259" key="7">
    <source>
        <dbReference type="PROSITE" id="PS50950"/>
    </source>
</evidence>
<dbReference type="SMART" id="SM00980">
    <property type="entry name" value="THAP"/>
    <property type="match status" value="1"/>
</dbReference>
<organism evidence="8 9">
    <name type="scientific">Plakobranchus ocellatus</name>
    <dbReference type="NCBI Taxonomy" id="259542"/>
    <lineage>
        <taxon>Eukaryota</taxon>
        <taxon>Metazoa</taxon>
        <taxon>Spiralia</taxon>
        <taxon>Lophotrochozoa</taxon>
        <taxon>Mollusca</taxon>
        <taxon>Gastropoda</taxon>
        <taxon>Heterobranchia</taxon>
        <taxon>Euthyneura</taxon>
        <taxon>Panpulmonata</taxon>
        <taxon>Sacoglossa</taxon>
        <taxon>Placobranchoidea</taxon>
        <taxon>Plakobranchidae</taxon>
        <taxon>Plakobranchus</taxon>
    </lineage>
</organism>
<dbReference type="Proteomes" id="UP000735302">
    <property type="component" value="Unassembled WGS sequence"/>
</dbReference>
<sequence length="109" mass="12297">MGKKCCVYGCKTNYSSEKGCGTERKLAVYRFPKDEHEKKAWISVIPNDNFVVSKDTVVCELHWPSGYETISLRGKQRPKHPPSVWPNVPASQIPTPPTISSHNRALLML</sequence>
<evidence type="ECO:0000313" key="9">
    <source>
        <dbReference type="Proteomes" id="UP000735302"/>
    </source>
</evidence>
<dbReference type="AlphaFoldDB" id="A0AAV4CVF1"/>
<gene>
    <name evidence="8" type="ORF">PoB_006217600</name>
</gene>
<dbReference type="PANTHER" id="PTHR46927">
    <property type="entry name" value="AGAP005574-PA"/>
    <property type="match status" value="1"/>
</dbReference>
<reference evidence="8 9" key="1">
    <citation type="journal article" date="2021" name="Elife">
        <title>Chloroplast acquisition without the gene transfer in kleptoplastic sea slugs, Plakobranchus ocellatus.</title>
        <authorList>
            <person name="Maeda T."/>
            <person name="Takahashi S."/>
            <person name="Yoshida T."/>
            <person name="Shimamura S."/>
            <person name="Takaki Y."/>
            <person name="Nagai Y."/>
            <person name="Toyoda A."/>
            <person name="Suzuki Y."/>
            <person name="Arimoto A."/>
            <person name="Ishii H."/>
            <person name="Satoh N."/>
            <person name="Nishiyama T."/>
            <person name="Hasebe M."/>
            <person name="Maruyama T."/>
            <person name="Minagawa J."/>
            <person name="Obokata J."/>
            <person name="Shigenobu S."/>
        </authorList>
    </citation>
    <scope>NUCLEOTIDE SEQUENCE [LARGE SCALE GENOMIC DNA]</scope>
</reference>
<comment type="caution">
    <text evidence="8">The sequence shown here is derived from an EMBL/GenBank/DDBJ whole genome shotgun (WGS) entry which is preliminary data.</text>
</comment>
<dbReference type="EMBL" id="BLXT01007004">
    <property type="protein sequence ID" value="GFO35671.1"/>
    <property type="molecule type" value="Genomic_DNA"/>
</dbReference>
<keyword evidence="9" id="KW-1185">Reference proteome</keyword>
<keyword evidence="4 5" id="KW-0238">DNA-binding</keyword>
<protein>
    <submittedName>
        <fullName evidence="8">THAP domain-containing protein 11</fullName>
    </submittedName>
</protein>
<evidence type="ECO:0000256" key="4">
    <source>
        <dbReference type="ARBA" id="ARBA00023125"/>
    </source>
</evidence>
<keyword evidence="1" id="KW-0479">Metal-binding</keyword>
<dbReference type="GO" id="GO:0003677">
    <property type="term" value="F:DNA binding"/>
    <property type="evidence" value="ECO:0007669"/>
    <property type="project" value="UniProtKB-UniRule"/>
</dbReference>
<keyword evidence="2 5" id="KW-0863">Zinc-finger</keyword>
<dbReference type="GO" id="GO:0008270">
    <property type="term" value="F:zinc ion binding"/>
    <property type="evidence" value="ECO:0007669"/>
    <property type="project" value="UniProtKB-KW"/>
</dbReference>
<feature type="region of interest" description="Disordered" evidence="6">
    <location>
        <begin position="72"/>
        <end position="96"/>
    </location>
</feature>
<dbReference type="PROSITE" id="PS50950">
    <property type="entry name" value="ZF_THAP"/>
    <property type="match status" value="1"/>
</dbReference>
<name>A0AAV4CVF1_9GAST</name>
<evidence type="ECO:0000256" key="1">
    <source>
        <dbReference type="ARBA" id="ARBA00022723"/>
    </source>
</evidence>
<proteinExistence type="predicted"/>
<evidence type="ECO:0000313" key="8">
    <source>
        <dbReference type="EMBL" id="GFO35671.1"/>
    </source>
</evidence>
<evidence type="ECO:0000256" key="3">
    <source>
        <dbReference type="ARBA" id="ARBA00022833"/>
    </source>
</evidence>
<dbReference type="SUPFAM" id="SSF57716">
    <property type="entry name" value="Glucocorticoid receptor-like (DNA-binding domain)"/>
    <property type="match status" value="1"/>
</dbReference>
<dbReference type="InterPro" id="IPR052224">
    <property type="entry name" value="THAP_domain_protein"/>
</dbReference>
<evidence type="ECO:0000256" key="5">
    <source>
        <dbReference type="PROSITE-ProRule" id="PRU00309"/>
    </source>
</evidence>
<evidence type="ECO:0000256" key="6">
    <source>
        <dbReference type="SAM" id="MobiDB-lite"/>
    </source>
</evidence>